<keyword evidence="8 9" id="KW-0324">Glycolysis</keyword>
<dbReference type="GO" id="GO:0048029">
    <property type="term" value="F:monosaccharide binding"/>
    <property type="evidence" value="ECO:0007669"/>
    <property type="project" value="TreeGrafter"/>
</dbReference>
<evidence type="ECO:0000256" key="8">
    <source>
        <dbReference type="ARBA" id="ARBA00023152"/>
    </source>
</evidence>
<dbReference type="Proteomes" id="UP000266260">
    <property type="component" value="Unassembled WGS sequence"/>
</dbReference>
<evidence type="ECO:0000256" key="5">
    <source>
        <dbReference type="ARBA" id="ARBA00022723"/>
    </source>
</evidence>
<dbReference type="GO" id="GO:0016208">
    <property type="term" value="F:AMP binding"/>
    <property type="evidence" value="ECO:0007669"/>
    <property type="project" value="TreeGrafter"/>
</dbReference>
<evidence type="ECO:0000256" key="2">
    <source>
        <dbReference type="ARBA" id="ARBA00004679"/>
    </source>
</evidence>
<comment type="catalytic activity">
    <reaction evidence="9">
        <text>beta-D-fructose 6-phosphate + diphosphate = beta-D-fructose 1,6-bisphosphate + phosphate + H(+)</text>
        <dbReference type="Rhea" id="RHEA:13613"/>
        <dbReference type="ChEBI" id="CHEBI:15378"/>
        <dbReference type="ChEBI" id="CHEBI:32966"/>
        <dbReference type="ChEBI" id="CHEBI:33019"/>
        <dbReference type="ChEBI" id="CHEBI:43474"/>
        <dbReference type="ChEBI" id="CHEBI:57634"/>
        <dbReference type="EC" id="2.7.1.90"/>
    </reaction>
</comment>
<dbReference type="Pfam" id="PF00365">
    <property type="entry name" value="PFK"/>
    <property type="match status" value="1"/>
</dbReference>
<name>A0A398D7J2_9BACT</name>
<keyword evidence="12" id="KW-1185">Reference proteome</keyword>
<feature type="site" description="Important for catalytic activity and substrate specificity; stabilizes the transition state when the phosphoryl donor is PPi; prevents ATP from binding by mimicking the alpha-phosphate group of ATP" evidence="9">
    <location>
        <position position="103"/>
    </location>
</feature>
<dbReference type="InterPro" id="IPR015912">
    <property type="entry name" value="Phosphofructokinase_CS"/>
</dbReference>
<dbReference type="NCBIfam" id="NF002872">
    <property type="entry name" value="PRK03202.1"/>
    <property type="match status" value="1"/>
</dbReference>
<dbReference type="PROSITE" id="PS00433">
    <property type="entry name" value="PHOSPHOFRUCTOKINASE"/>
    <property type="match status" value="1"/>
</dbReference>
<comment type="similarity">
    <text evidence="9">Belongs to the phosphofructokinase type A (PFKA) family. Mixed-substrate PFK group III subfamily.</text>
</comment>
<dbReference type="GO" id="GO:0030388">
    <property type="term" value="P:fructose 1,6-bisphosphate metabolic process"/>
    <property type="evidence" value="ECO:0007669"/>
    <property type="project" value="TreeGrafter"/>
</dbReference>
<feature type="binding site" description="in other chain" evidence="9">
    <location>
        <begin position="268"/>
        <end position="271"/>
    </location>
    <ligand>
        <name>substrate</name>
        <note>ligand shared between dimeric partners</note>
    </ligand>
</feature>
<evidence type="ECO:0000256" key="4">
    <source>
        <dbReference type="ARBA" id="ARBA00022679"/>
    </source>
</evidence>
<comment type="pathway">
    <text evidence="2 9">Carbohydrate degradation; glycolysis; D-glyceraldehyde 3-phosphate and glycerone phosphate from D-glucose: step 3/4.</text>
</comment>
<dbReference type="PANTHER" id="PTHR13697">
    <property type="entry name" value="PHOSPHOFRUCTOKINASE"/>
    <property type="match status" value="1"/>
</dbReference>
<dbReference type="Gene3D" id="3.40.50.460">
    <property type="entry name" value="Phosphofructokinase domain"/>
    <property type="match status" value="1"/>
</dbReference>
<dbReference type="PANTHER" id="PTHR13697:SF52">
    <property type="entry name" value="ATP-DEPENDENT 6-PHOSPHOFRUCTOKINASE 3"/>
    <property type="match status" value="1"/>
</dbReference>
<evidence type="ECO:0000256" key="3">
    <source>
        <dbReference type="ARBA" id="ARBA00022490"/>
    </source>
</evidence>
<dbReference type="UniPathway" id="UPA00109">
    <property type="reaction ID" value="UER00182"/>
</dbReference>
<dbReference type="InterPro" id="IPR012829">
    <property type="entry name" value="Phosphofructokinase_III"/>
</dbReference>
<dbReference type="GO" id="GO:0006002">
    <property type="term" value="P:fructose 6-phosphate metabolic process"/>
    <property type="evidence" value="ECO:0007669"/>
    <property type="project" value="InterPro"/>
</dbReference>
<dbReference type="Gene3D" id="3.40.50.450">
    <property type="match status" value="1"/>
</dbReference>
<sequence length="338" mass="35967">MRIGILTGGGDCPGLNPAIRGAVFKALDYGDECVGIVQGWQGLLSCETESLDLPRVDEIIDRGGTILGTSRTNPFKDPALVQQTIANIAALGLDAVIAIGGDDTLGVAAKFAAMGVKVVGVPKTMDNDLSGTDSTFGFDTSVNVALDASRRLKDTALSHRRIIILEVMGRHAGWVALYTGIGSGADYTLIPEVPIDWDAMVQQVMTAYKRKKYAFIVVSEGVEVTQATGESLDDFGHMLLQNRGVGPELARIVEEKTGVSTRSATIGHIQRGGSPTLFDRILGSRVGVKAVEMIHDGEFGKMAALRGTEIVAIPLTEAVGKLKTVSQEWIDLLKVFSK</sequence>
<keyword evidence="4 9" id="KW-0808">Transferase</keyword>
<dbReference type="EC" id="2.7.1.90" evidence="9"/>
<comment type="caution">
    <text evidence="11">The sequence shown here is derived from an EMBL/GenBank/DDBJ whole genome shotgun (WGS) entry which is preliminary data.</text>
</comment>
<evidence type="ECO:0000313" key="11">
    <source>
        <dbReference type="EMBL" id="RIE09419.1"/>
    </source>
</evidence>
<dbReference type="GO" id="GO:0005945">
    <property type="term" value="C:6-phosphofructokinase complex"/>
    <property type="evidence" value="ECO:0007669"/>
    <property type="project" value="TreeGrafter"/>
</dbReference>
<dbReference type="InterPro" id="IPR035966">
    <property type="entry name" value="PKF_sf"/>
</dbReference>
<dbReference type="SUPFAM" id="SSF53784">
    <property type="entry name" value="Phosphofructokinase"/>
    <property type="match status" value="1"/>
</dbReference>
<organism evidence="11 12">
    <name type="scientific">Candidatus Cryosericum odellii</name>
    <dbReference type="NCBI Taxonomy" id="2290917"/>
    <lineage>
        <taxon>Bacteria</taxon>
        <taxon>Pseudomonadati</taxon>
        <taxon>Caldisericota/Cryosericota group</taxon>
        <taxon>Candidatus Cryosericota</taxon>
        <taxon>Candidatus Cryosericia</taxon>
        <taxon>Candidatus Cryosericales</taxon>
        <taxon>Candidatus Cryosericaceae</taxon>
        <taxon>Candidatus Cryosericum</taxon>
    </lineage>
</organism>
<comment type="subunit">
    <text evidence="9">Homodimer or homotetramer.</text>
</comment>
<dbReference type="GO" id="GO:0046872">
    <property type="term" value="F:metal ion binding"/>
    <property type="evidence" value="ECO:0007669"/>
    <property type="project" value="UniProtKB-KW"/>
</dbReference>
<comment type="caution">
    <text evidence="9">Lacks conserved residue(s) required for the propagation of feature annotation.</text>
</comment>
<comment type="subcellular location">
    <subcellularLocation>
        <location evidence="9">Cytoplasm</location>
    </subcellularLocation>
</comment>
<gene>
    <name evidence="9" type="primary">pfp</name>
    <name evidence="11" type="ORF">SMC6_02815</name>
</gene>
<feature type="binding site" evidence="9">
    <location>
        <position position="102"/>
    </location>
    <ligand>
        <name>Mg(2+)</name>
        <dbReference type="ChEBI" id="CHEBI:18420"/>
        <note>catalytic</note>
    </ligand>
</feature>
<feature type="binding site" evidence="9">
    <location>
        <position position="262"/>
    </location>
    <ligand>
        <name>substrate</name>
        <note>ligand shared between dimeric partners</note>
    </ligand>
</feature>
<feature type="binding site" description="in other chain" evidence="9">
    <location>
        <position position="220"/>
    </location>
    <ligand>
        <name>substrate</name>
        <note>ligand shared between dimeric partners</note>
    </ligand>
</feature>
<evidence type="ECO:0000256" key="1">
    <source>
        <dbReference type="ARBA" id="ARBA00001946"/>
    </source>
</evidence>
<evidence type="ECO:0000256" key="7">
    <source>
        <dbReference type="ARBA" id="ARBA00022842"/>
    </source>
</evidence>
<evidence type="ECO:0000256" key="6">
    <source>
        <dbReference type="ARBA" id="ARBA00022777"/>
    </source>
</evidence>
<dbReference type="PRINTS" id="PR00476">
    <property type="entry name" value="PHFRCTKINASE"/>
</dbReference>
<dbReference type="GO" id="GO:0047334">
    <property type="term" value="F:diphosphate-fructose-6-phosphate 1-phosphotransferase activity"/>
    <property type="evidence" value="ECO:0007669"/>
    <property type="project" value="UniProtKB-EC"/>
</dbReference>
<dbReference type="GO" id="GO:0042802">
    <property type="term" value="F:identical protein binding"/>
    <property type="evidence" value="ECO:0007669"/>
    <property type="project" value="TreeGrafter"/>
</dbReference>
<feature type="domain" description="Phosphofructokinase" evidence="10">
    <location>
        <begin position="2"/>
        <end position="294"/>
    </location>
</feature>
<evidence type="ECO:0000259" key="10">
    <source>
        <dbReference type="Pfam" id="PF00365"/>
    </source>
</evidence>
<keyword evidence="7 9" id="KW-0460">Magnesium</keyword>
<dbReference type="AlphaFoldDB" id="A0A398D7J2"/>
<keyword evidence="6 9" id="KW-0418">Kinase</keyword>
<dbReference type="InterPro" id="IPR022953">
    <property type="entry name" value="ATP_PFK"/>
</dbReference>
<reference evidence="11 12" key="1">
    <citation type="submission" date="2018-09" db="EMBL/GenBank/DDBJ databases">
        <title>Discovery and Ecogenomic Context for Candidatus Cryosericales, a Global Caldiserica Order Active in Thawing Permafrost.</title>
        <authorList>
            <person name="Martinez M.A."/>
            <person name="Woodcroft B.J."/>
            <person name="Ignacio Espinoza J.C."/>
            <person name="Zayed A."/>
            <person name="Singleton C.M."/>
            <person name="Boyd J."/>
            <person name="Li Y.-F."/>
            <person name="Purvine S."/>
            <person name="Maughan H."/>
            <person name="Hodgkins S.B."/>
            <person name="Anderson D."/>
            <person name="Sederholm M."/>
            <person name="Temperton B."/>
            <person name="Saleska S.R."/>
            <person name="Tyson G.W."/>
            <person name="Rich V.I."/>
        </authorList>
    </citation>
    <scope>NUCLEOTIDE SEQUENCE [LARGE SCALE GENOMIC DNA]</scope>
    <source>
        <strain evidence="11 12">SMC6</strain>
    </source>
</reference>
<dbReference type="HAMAP" id="MF_01976">
    <property type="entry name" value="Phosphofructokinase_III"/>
    <property type="match status" value="1"/>
</dbReference>
<keyword evidence="3 9" id="KW-0963">Cytoplasm</keyword>
<feature type="site" description="Important for catalytic activity; stabilizes the transition state when the phosphoryl donor is PPi" evidence="9">
    <location>
        <position position="123"/>
    </location>
</feature>
<protein>
    <recommendedName>
        <fullName evidence="9">Pyrophosphate--fructose 6-phosphate 1-phosphotransferase</fullName>
        <ecNumber evidence="9">2.7.1.90</ecNumber>
    </recommendedName>
    <alternativeName>
        <fullName evidence="9">6-phosphofructokinase, pyrophosphate dependent</fullName>
    </alternativeName>
    <alternativeName>
        <fullName evidence="9">PPi-dependent phosphofructokinase</fullName>
        <shortName evidence="9">PPi-PFK</shortName>
    </alternativeName>
    <alternativeName>
        <fullName evidence="9">Pyrophosphate-dependent 6-phosphofructose-1-kinase</fullName>
    </alternativeName>
</protein>
<dbReference type="GO" id="GO:0005524">
    <property type="term" value="F:ATP binding"/>
    <property type="evidence" value="ECO:0007669"/>
    <property type="project" value="InterPro"/>
</dbReference>
<feature type="binding site" evidence="9">
    <location>
        <position position="161"/>
    </location>
    <ligand>
        <name>substrate</name>
        <note>ligand shared between dimeric partners</note>
    </ligand>
</feature>
<dbReference type="GO" id="GO:0003872">
    <property type="term" value="F:6-phosphofructokinase activity"/>
    <property type="evidence" value="ECO:0007669"/>
    <property type="project" value="UniProtKB-UniRule"/>
</dbReference>
<dbReference type="RefSeq" id="WP_119175469.1">
    <property type="nucleotide sequence ID" value="NZ_QXIT01000049.1"/>
</dbReference>
<proteinExistence type="inferred from homology"/>
<dbReference type="GO" id="GO:0061621">
    <property type="term" value="P:canonical glycolysis"/>
    <property type="evidence" value="ECO:0007669"/>
    <property type="project" value="TreeGrafter"/>
</dbReference>
<dbReference type="GO" id="GO:0070095">
    <property type="term" value="F:fructose-6-phosphate binding"/>
    <property type="evidence" value="ECO:0007669"/>
    <property type="project" value="TreeGrafter"/>
</dbReference>
<feature type="active site" description="Proton acceptor" evidence="9">
    <location>
        <position position="126"/>
    </location>
</feature>
<comment type="function">
    <text evidence="9">Catalyzes the phosphorylation of D-fructose 6-phosphate, the first committing step of glycolysis. Uses inorganic phosphate (PPi) as phosphoryl donor instead of ATP like common ATP-dependent phosphofructokinases (ATP-PFKs), which renders the reaction reversible, and can thus function both in glycolysis and gluconeogenesis. Consistently, PPi-PFK can replace the enzymes of both the forward (ATP-PFK) and reverse (fructose-bisphosphatase (FBPase)) reactions.</text>
</comment>
<accession>A0A398D7J2</accession>
<feature type="binding site" description="in other chain" evidence="9">
    <location>
        <begin position="124"/>
        <end position="126"/>
    </location>
    <ligand>
        <name>substrate</name>
        <note>ligand shared between dimeric partners</note>
    </ligand>
</feature>
<feature type="binding site" evidence="9">
    <location>
        <position position="10"/>
    </location>
    <ligand>
        <name>diphosphate</name>
        <dbReference type="ChEBI" id="CHEBI:33019"/>
    </ligand>
</feature>
<evidence type="ECO:0000256" key="9">
    <source>
        <dbReference type="HAMAP-Rule" id="MF_01976"/>
    </source>
</evidence>
<keyword evidence="5 9" id="KW-0479">Metal-binding</keyword>
<dbReference type="EMBL" id="QXIT01000049">
    <property type="protein sequence ID" value="RIE09419.1"/>
    <property type="molecule type" value="Genomic_DNA"/>
</dbReference>
<dbReference type="InterPro" id="IPR000023">
    <property type="entry name" value="Phosphofructokinase_dom"/>
</dbReference>
<feature type="binding site" description="in other chain" evidence="9">
    <location>
        <begin position="168"/>
        <end position="170"/>
    </location>
    <ligand>
        <name>substrate</name>
        <note>ligand shared between dimeric partners</note>
    </ligand>
</feature>
<dbReference type="PIRSF" id="PIRSF000532">
    <property type="entry name" value="ATP_PFK_prok"/>
    <property type="match status" value="1"/>
</dbReference>
<evidence type="ECO:0000313" key="12">
    <source>
        <dbReference type="Proteomes" id="UP000266260"/>
    </source>
</evidence>
<comment type="cofactor">
    <cofactor evidence="1 9">
        <name>Mg(2+)</name>
        <dbReference type="ChEBI" id="CHEBI:18420"/>
    </cofactor>
</comment>
<comment type="activity regulation">
    <text evidence="9">Non-allosteric.</text>
</comment>
<dbReference type="InterPro" id="IPR012003">
    <property type="entry name" value="ATP_PFK_prok-type"/>
</dbReference>